<evidence type="ECO:0000313" key="6">
    <source>
        <dbReference type="EMBL" id="JAG26693.1"/>
    </source>
</evidence>
<evidence type="ECO:0000256" key="1">
    <source>
        <dbReference type="SAM" id="Coils"/>
    </source>
</evidence>
<dbReference type="EMBL" id="GBHO01016912">
    <property type="protein sequence ID" value="JAG26692.1"/>
    <property type="molecule type" value="Transcribed_RNA"/>
</dbReference>
<evidence type="ECO:0000313" key="5">
    <source>
        <dbReference type="EMBL" id="JAG26692.1"/>
    </source>
</evidence>
<feature type="compositionally biased region" description="Polar residues" evidence="2">
    <location>
        <begin position="31"/>
        <end position="43"/>
    </location>
</feature>
<reference evidence="4" key="1">
    <citation type="journal article" date="2014" name="PLoS ONE">
        <title>Transcriptome-Based Identification of ABC Transporters in the Western Tarnished Plant Bug Lygus hesperus.</title>
        <authorList>
            <person name="Hull J.J."/>
            <person name="Chaney K."/>
            <person name="Geib S.M."/>
            <person name="Fabrick J.A."/>
            <person name="Brent C.S."/>
            <person name="Walsh D."/>
            <person name="Lavine L.C."/>
        </authorList>
    </citation>
    <scope>NUCLEOTIDE SEQUENCE</scope>
</reference>
<sequence length="249" mass="27637">MVYEATKDAAITDTNVDEIIELLTSSDDEQGVQQQDEYHTYTQTDEDADGCADSPKYSGPTYGDDGSEEDGDGDVGSADHAPVKRQRVMGGSTTYQSPIPEDLGMDTSLLLLLRREFDHRLDELQSTKSVQRYMDTNRKLRGIVKELLNQRSNLQSNFSEEVLQLGKRLQDLQERNEILEDRNMKLVSQVVQLQTSVGCTQGKVQPPTHTPHGTPSNTPSEVKSIAHAEQLSAPTSLHCDVEHSVMDST</sequence>
<evidence type="ECO:0000313" key="7">
    <source>
        <dbReference type="EMBL" id="JAQ08846.1"/>
    </source>
</evidence>
<protein>
    <submittedName>
        <fullName evidence="4">Nck-associated protein 5-like protein</fullName>
    </submittedName>
</protein>
<proteinExistence type="predicted"/>
<evidence type="ECO:0000313" key="3">
    <source>
        <dbReference type="EMBL" id="JAG26690.1"/>
    </source>
</evidence>
<reference evidence="7" key="3">
    <citation type="journal article" date="2016" name="Gigascience">
        <title>De novo construction of an expanded transcriptome assembly for the western tarnished plant bug, Lygus hesperus.</title>
        <authorList>
            <person name="Tassone E.E."/>
            <person name="Geib S.M."/>
            <person name="Hall B."/>
            <person name="Fabrick J.A."/>
            <person name="Brent C.S."/>
            <person name="Hull J.J."/>
        </authorList>
    </citation>
    <scope>NUCLEOTIDE SEQUENCE</scope>
</reference>
<feature type="coiled-coil region" evidence="1">
    <location>
        <begin position="137"/>
        <end position="189"/>
    </location>
</feature>
<organism evidence="4">
    <name type="scientific">Lygus hesperus</name>
    <name type="common">Western plant bug</name>
    <dbReference type="NCBI Taxonomy" id="30085"/>
    <lineage>
        <taxon>Eukaryota</taxon>
        <taxon>Metazoa</taxon>
        <taxon>Ecdysozoa</taxon>
        <taxon>Arthropoda</taxon>
        <taxon>Hexapoda</taxon>
        <taxon>Insecta</taxon>
        <taxon>Pterygota</taxon>
        <taxon>Neoptera</taxon>
        <taxon>Paraneoptera</taxon>
        <taxon>Hemiptera</taxon>
        <taxon>Heteroptera</taxon>
        <taxon>Panheteroptera</taxon>
        <taxon>Cimicomorpha</taxon>
        <taxon>Miridae</taxon>
        <taxon>Mirini</taxon>
        <taxon>Lygus</taxon>
    </lineage>
</organism>
<name>A0A0A9Y4X5_LYGHE</name>
<dbReference type="EMBL" id="GBHO01016913">
    <property type="protein sequence ID" value="JAG26691.1"/>
    <property type="molecule type" value="Transcribed_RNA"/>
</dbReference>
<feature type="region of interest" description="Disordered" evidence="2">
    <location>
        <begin position="199"/>
        <end position="222"/>
    </location>
</feature>
<keyword evidence="1" id="KW-0175">Coiled coil</keyword>
<evidence type="ECO:0000256" key="2">
    <source>
        <dbReference type="SAM" id="MobiDB-lite"/>
    </source>
</evidence>
<dbReference type="EMBL" id="GBHO01016914">
    <property type="protein sequence ID" value="JAG26690.1"/>
    <property type="molecule type" value="Transcribed_RNA"/>
</dbReference>
<dbReference type="EMBL" id="GBHO01016911">
    <property type="protein sequence ID" value="JAG26693.1"/>
    <property type="molecule type" value="Transcribed_RNA"/>
</dbReference>
<feature type="region of interest" description="Disordered" evidence="2">
    <location>
        <begin position="24"/>
        <end position="100"/>
    </location>
</feature>
<gene>
    <name evidence="4" type="primary">Nckap5l_1</name>
    <name evidence="5" type="synonym">Nckap5l_0</name>
    <name evidence="6" type="synonym">Nckap5l_2</name>
    <name evidence="3" type="synonym">Nckap5l_3</name>
    <name evidence="3" type="ORF">CM83_11222</name>
    <name evidence="4" type="ORF">CM83_11229</name>
    <name evidence="5" type="ORF">CM83_11236</name>
    <name evidence="6" type="ORF">CM83_11243</name>
    <name evidence="7" type="ORF">g.32303</name>
</gene>
<evidence type="ECO:0000313" key="4">
    <source>
        <dbReference type="EMBL" id="JAG26691.1"/>
    </source>
</evidence>
<reference evidence="4" key="2">
    <citation type="submission" date="2014-07" db="EMBL/GenBank/DDBJ databases">
        <authorList>
            <person name="Hull J."/>
        </authorList>
    </citation>
    <scope>NUCLEOTIDE SEQUENCE</scope>
</reference>
<accession>A0A0A9Y4X5</accession>
<dbReference type="EMBL" id="GDHC01009783">
    <property type="protein sequence ID" value="JAQ08846.1"/>
    <property type="molecule type" value="Transcribed_RNA"/>
</dbReference>
<dbReference type="AlphaFoldDB" id="A0A0A9Y4X5"/>
<feature type="compositionally biased region" description="Polar residues" evidence="2">
    <location>
        <begin position="211"/>
        <end position="221"/>
    </location>
</feature>